<dbReference type="Proteomes" id="UP000001640">
    <property type="component" value="Chromosome 1"/>
</dbReference>
<sequence length="374" mass="41353">MRKSSVLFKSPFSDEDPHSTHTDAPIEAPPAIHSSSSGTAPSTGGIFRGDFAINQSAPGKRITSPMDPSKGSSSDHTQIPTKGDTPHFEQHMPMRFNAERRTSVSGESLQPDNFDGWTPDHYAEKSAEQLKRLEVSIGKNFLFNKLDSDSKKLVINCLEEKKVKKGDTIIKQGDEGDYFYVVEVGSVEFYVDDQKVSNSGPGSSFGELALMYNSPRAATVLASSDCTLWALDRLTFRKILLGSSFKKRVMYDSLLKSIPILENLTNYDRAKLADALDTQYYEPGQVILHEGDPGENFYLIEYGECEVTKEGKGLLTTLHDRDYFGEIALLKDVPRQATVTAVKKTKVATLGRSGFQRLLGPAVEILKLNDPTNK</sequence>
<reference key="2">
    <citation type="submission" date="2011-08" db="EMBL/GenBank/DDBJ databases">
        <title>Genome sequence of Naumovozyma castellii.</title>
        <authorList>
            <person name="Gordon J.L."/>
            <person name="Armisen D."/>
            <person name="Proux-Wera E."/>
            <person name="OhEigeartaigh S.S."/>
            <person name="Byrne K.P."/>
            <person name="Wolfe K.H."/>
        </authorList>
    </citation>
    <scope>NUCLEOTIDE SEQUENCE</scope>
    <source>
        <strain>Type strain:CBS 4309</strain>
    </source>
</reference>
<keyword evidence="13" id="KW-1185">Reference proteome</keyword>
<dbReference type="GO" id="GO:0046827">
    <property type="term" value="P:positive regulation of protein export from nucleus"/>
    <property type="evidence" value="ECO:0007669"/>
    <property type="project" value="EnsemblFungi"/>
</dbReference>
<dbReference type="PANTHER" id="PTHR11635:SF152">
    <property type="entry name" value="CAMP-DEPENDENT PROTEIN KINASE TYPE I REGULATORY SUBUNIT-RELATED"/>
    <property type="match status" value="1"/>
</dbReference>
<evidence type="ECO:0000256" key="4">
    <source>
        <dbReference type="ARBA" id="ARBA00022566"/>
    </source>
</evidence>
<keyword evidence="5" id="KW-0677">Repeat</keyword>
<keyword evidence="4 8" id="KW-0116">cAMP-binding</keyword>
<feature type="domain" description="Cyclic nucleotide-binding" evidence="11">
    <location>
        <begin position="260"/>
        <end position="367"/>
    </location>
</feature>
<evidence type="ECO:0000256" key="7">
    <source>
        <dbReference type="ARBA" id="ARBA00023149"/>
    </source>
</evidence>
<dbReference type="GO" id="GO:0034236">
    <property type="term" value="F:protein kinase A catalytic subunit binding"/>
    <property type="evidence" value="ECO:0007669"/>
    <property type="project" value="TreeGrafter"/>
</dbReference>
<feature type="compositionally biased region" description="Low complexity" evidence="10">
    <location>
        <begin position="34"/>
        <end position="45"/>
    </location>
</feature>
<dbReference type="InParanoid" id="G0V8T8"/>
<dbReference type="GO" id="GO:0005634">
    <property type="term" value="C:nucleus"/>
    <property type="evidence" value="ECO:0007669"/>
    <property type="project" value="EnsemblFungi"/>
</dbReference>
<reference evidence="12 13" key="1">
    <citation type="journal article" date="2011" name="Proc. Natl. Acad. Sci. U.S.A.">
        <title>Evolutionary erosion of yeast sex chromosomes by mating-type switching accidents.</title>
        <authorList>
            <person name="Gordon J.L."/>
            <person name="Armisen D."/>
            <person name="Proux-Wera E."/>
            <person name="Oheigeartaigh S.S."/>
            <person name="Byrne K.P."/>
            <person name="Wolfe K.H."/>
        </authorList>
    </citation>
    <scope>NUCLEOTIDE SEQUENCE [LARGE SCALE GENOMIC DNA]</scope>
    <source>
        <strain evidence="13">ATCC 76901 / BCRC 22586 / CBS 4309 / NBRC 1992 / NRRL Y-12630</strain>
    </source>
</reference>
<evidence type="ECO:0000256" key="9">
    <source>
        <dbReference type="PIRSR" id="PIRSR000548-1"/>
    </source>
</evidence>
<dbReference type="OrthoDB" id="417078at2759"/>
<dbReference type="InterPro" id="IPR050503">
    <property type="entry name" value="cAMP-dep_PK_reg_su-like"/>
</dbReference>
<keyword evidence="3" id="KW-0597">Phosphoprotein</keyword>
<dbReference type="PROSITE" id="PS50042">
    <property type="entry name" value="CNMP_BINDING_3"/>
    <property type="match status" value="2"/>
</dbReference>
<feature type="binding site" evidence="9">
    <location>
        <position position="216"/>
    </location>
    <ligand>
        <name>3',5'-cyclic AMP</name>
        <dbReference type="ChEBI" id="CHEBI:58165"/>
        <label>1</label>
    </ligand>
</feature>
<dbReference type="SMART" id="SM00100">
    <property type="entry name" value="cNMP"/>
    <property type="match status" value="2"/>
</dbReference>
<dbReference type="STRING" id="1064592.G0V8T8"/>
<dbReference type="InterPro" id="IPR000595">
    <property type="entry name" value="cNMP-bd_dom"/>
</dbReference>
<feature type="domain" description="Cyclic nucleotide-binding" evidence="11">
    <location>
        <begin position="142"/>
        <end position="257"/>
    </location>
</feature>
<evidence type="ECO:0000256" key="10">
    <source>
        <dbReference type="SAM" id="MobiDB-lite"/>
    </source>
</evidence>
<evidence type="ECO:0000256" key="1">
    <source>
        <dbReference type="ARBA" id="ARBA00005753"/>
    </source>
</evidence>
<dbReference type="KEGG" id="ncs:NCAS_0A13290"/>
<evidence type="ECO:0000259" key="11">
    <source>
        <dbReference type="PROSITE" id="PS50042"/>
    </source>
</evidence>
<dbReference type="RefSeq" id="XP_003674267.1">
    <property type="nucleotide sequence ID" value="XM_003674219.1"/>
</dbReference>
<comment type="subunit">
    <text evidence="8">Tetramer, composed of 2 regulatory (R) and 2 catalytic (C) subunits. In the presence of cAMP it dissociates into 2 active monomeric C subunits and an R dimer.</text>
</comment>
<dbReference type="GO" id="GO:0045944">
    <property type="term" value="P:positive regulation of transcription by RNA polymerase II"/>
    <property type="evidence" value="ECO:0007669"/>
    <property type="project" value="EnsemblFungi"/>
</dbReference>
<dbReference type="GO" id="GO:0006995">
    <property type="term" value="P:cellular response to nitrogen starvation"/>
    <property type="evidence" value="ECO:0007669"/>
    <property type="project" value="EnsemblFungi"/>
</dbReference>
<dbReference type="PIRSF" id="PIRSF000548">
    <property type="entry name" value="PK_regulatory"/>
    <property type="match status" value="1"/>
</dbReference>
<dbReference type="FunFam" id="2.60.120.10:FF:000039">
    <property type="entry name" value="cAMP-dependent protein kinase regulatory subunit"/>
    <property type="match status" value="1"/>
</dbReference>
<feature type="region of interest" description="Disordered" evidence="10">
    <location>
        <begin position="1"/>
        <end position="90"/>
    </location>
</feature>
<dbReference type="CDD" id="cd00038">
    <property type="entry name" value="CAP_ED"/>
    <property type="match status" value="2"/>
</dbReference>
<feature type="compositionally biased region" description="Polar residues" evidence="10">
    <location>
        <begin position="70"/>
        <end position="80"/>
    </location>
</feature>
<gene>
    <name evidence="12" type="primary">NCAS0A13290</name>
    <name evidence="12" type="ordered locus">NCAS_0A13290</name>
</gene>
<evidence type="ECO:0000256" key="2">
    <source>
        <dbReference type="ARBA" id="ARBA00020355"/>
    </source>
</evidence>
<dbReference type="GeneID" id="96901365"/>
<dbReference type="PANTHER" id="PTHR11635">
    <property type="entry name" value="CAMP-DEPENDENT PROTEIN KINASE REGULATORY CHAIN"/>
    <property type="match status" value="1"/>
</dbReference>
<dbReference type="InterPro" id="IPR018490">
    <property type="entry name" value="cNMP-bd_dom_sf"/>
</dbReference>
<dbReference type="OMA" id="WSPPHHP"/>
<evidence type="ECO:0000256" key="3">
    <source>
        <dbReference type="ARBA" id="ARBA00022553"/>
    </source>
</evidence>
<dbReference type="GO" id="GO:0042149">
    <property type="term" value="P:cellular response to glucose starvation"/>
    <property type="evidence" value="ECO:0007669"/>
    <property type="project" value="EnsemblFungi"/>
</dbReference>
<dbReference type="GO" id="GO:0007189">
    <property type="term" value="P:adenylate cyclase-activating G protein-coupled receptor signaling pathway"/>
    <property type="evidence" value="ECO:0007669"/>
    <property type="project" value="EnsemblFungi"/>
</dbReference>
<dbReference type="GO" id="GO:0005829">
    <property type="term" value="C:cytosol"/>
    <property type="evidence" value="ECO:0007669"/>
    <property type="project" value="TreeGrafter"/>
</dbReference>
<dbReference type="FunCoup" id="G0V8T8">
    <property type="interactions" value="486"/>
</dbReference>
<dbReference type="InterPro" id="IPR012198">
    <property type="entry name" value="cAMP_dep_PK_reg_su"/>
</dbReference>
<dbReference type="AlphaFoldDB" id="G0V8T8"/>
<evidence type="ECO:0000256" key="6">
    <source>
        <dbReference type="ARBA" id="ARBA00022741"/>
    </source>
</evidence>
<dbReference type="EMBL" id="HE576752">
    <property type="protein sequence ID" value="CCC67887.1"/>
    <property type="molecule type" value="Genomic_DNA"/>
</dbReference>
<keyword evidence="7 8" id="KW-0114">cAMP</keyword>
<evidence type="ECO:0000313" key="12">
    <source>
        <dbReference type="EMBL" id="CCC67887.1"/>
    </source>
</evidence>
<name>G0V8T8_NAUCA</name>
<feature type="binding site" evidence="9">
    <location>
        <position position="335"/>
    </location>
    <ligand>
        <name>3',5'-cyclic AMP</name>
        <dbReference type="ChEBI" id="CHEBI:58165"/>
        <label>2</label>
    </ligand>
</feature>
<dbReference type="GO" id="GO:0004862">
    <property type="term" value="F:cAMP-dependent protein kinase inhibitor activity"/>
    <property type="evidence" value="ECO:0007669"/>
    <property type="project" value="EnsemblFungi"/>
</dbReference>
<dbReference type="InterPro" id="IPR018488">
    <property type="entry name" value="cNMP-bd_CS"/>
</dbReference>
<dbReference type="Gene3D" id="2.60.120.10">
    <property type="entry name" value="Jelly Rolls"/>
    <property type="match status" value="2"/>
</dbReference>
<evidence type="ECO:0000256" key="5">
    <source>
        <dbReference type="ARBA" id="ARBA00022737"/>
    </source>
</evidence>
<dbReference type="GO" id="GO:0042802">
    <property type="term" value="F:identical protein binding"/>
    <property type="evidence" value="ECO:0007669"/>
    <property type="project" value="EnsemblFungi"/>
</dbReference>
<feature type="binding site" evidence="9">
    <location>
        <position position="326"/>
    </location>
    <ligand>
        <name>3',5'-cyclic AMP</name>
        <dbReference type="ChEBI" id="CHEBI:58165"/>
        <label>2</label>
    </ligand>
</feature>
<accession>G0V8T8</accession>
<evidence type="ECO:0000256" key="8">
    <source>
        <dbReference type="PIRNR" id="PIRNR000548"/>
    </source>
</evidence>
<dbReference type="GO" id="GO:0046580">
    <property type="term" value="P:negative regulation of Ras protein signal transduction"/>
    <property type="evidence" value="ECO:0007669"/>
    <property type="project" value="EnsemblFungi"/>
</dbReference>
<dbReference type="InterPro" id="IPR014710">
    <property type="entry name" value="RmlC-like_jellyroll"/>
</dbReference>
<dbReference type="GO" id="GO:0030552">
    <property type="term" value="F:cAMP binding"/>
    <property type="evidence" value="ECO:0007669"/>
    <property type="project" value="UniProtKB-KW"/>
</dbReference>
<dbReference type="HOGENOM" id="CLU_018310_0_1_1"/>
<proteinExistence type="inferred from homology"/>
<dbReference type="GO" id="GO:0005952">
    <property type="term" value="C:cAMP-dependent protein kinase complex"/>
    <property type="evidence" value="ECO:0007669"/>
    <property type="project" value="EnsemblFungi"/>
</dbReference>
<dbReference type="FunFam" id="2.60.120.10:FF:000118">
    <property type="entry name" value="cAMP-dependent protein kinase regulatory subunit"/>
    <property type="match status" value="1"/>
</dbReference>
<keyword evidence="6 8" id="KW-0547">Nucleotide-binding</keyword>
<evidence type="ECO:0000313" key="13">
    <source>
        <dbReference type="Proteomes" id="UP000001640"/>
    </source>
</evidence>
<dbReference type="GO" id="GO:0000785">
    <property type="term" value="C:chromatin"/>
    <property type="evidence" value="ECO:0007669"/>
    <property type="project" value="EnsemblFungi"/>
</dbReference>
<dbReference type="PROSITE" id="PS00889">
    <property type="entry name" value="CNMP_BINDING_2"/>
    <property type="match status" value="2"/>
</dbReference>
<dbReference type="GO" id="GO:0005886">
    <property type="term" value="C:plasma membrane"/>
    <property type="evidence" value="ECO:0007669"/>
    <property type="project" value="EnsemblFungi"/>
</dbReference>
<organism evidence="12 13">
    <name type="scientific">Naumovozyma castellii</name>
    <name type="common">Yeast</name>
    <name type="synonym">Saccharomyces castellii</name>
    <dbReference type="NCBI Taxonomy" id="27288"/>
    <lineage>
        <taxon>Eukaryota</taxon>
        <taxon>Fungi</taxon>
        <taxon>Dikarya</taxon>
        <taxon>Ascomycota</taxon>
        <taxon>Saccharomycotina</taxon>
        <taxon>Saccharomycetes</taxon>
        <taxon>Saccharomycetales</taxon>
        <taxon>Saccharomycetaceae</taxon>
        <taxon>Naumovozyma</taxon>
    </lineage>
</organism>
<dbReference type="Pfam" id="PF00027">
    <property type="entry name" value="cNMP_binding"/>
    <property type="match status" value="2"/>
</dbReference>
<dbReference type="PRINTS" id="PR00103">
    <property type="entry name" value="CAMPKINASE"/>
</dbReference>
<dbReference type="eggNOG" id="KOG1113">
    <property type="taxonomic scope" value="Eukaryota"/>
</dbReference>
<feature type="binding site" evidence="9">
    <location>
        <position position="207"/>
    </location>
    <ligand>
        <name>3',5'-cyclic AMP</name>
        <dbReference type="ChEBI" id="CHEBI:58165"/>
        <label>1</label>
    </ligand>
</feature>
<protein>
    <recommendedName>
        <fullName evidence="2 8">cAMP-dependent protein kinase regulatory subunit</fullName>
    </recommendedName>
</protein>
<dbReference type="GO" id="GO:0097271">
    <property type="term" value="P:protein localization to bud neck"/>
    <property type="evidence" value="ECO:0007669"/>
    <property type="project" value="EnsemblFungi"/>
</dbReference>
<dbReference type="PROSITE" id="PS00888">
    <property type="entry name" value="CNMP_BINDING_1"/>
    <property type="match status" value="1"/>
</dbReference>
<dbReference type="GO" id="GO:0010603">
    <property type="term" value="P:regulation of cytoplasmic mRNA processing body assembly"/>
    <property type="evidence" value="ECO:0007669"/>
    <property type="project" value="EnsemblFungi"/>
</dbReference>
<comment type="similarity">
    <text evidence="1 8">Belongs to the cAMP-dependent kinase regulatory chain family.</text>
</comment>
<dbReference type="SUPFAM" id="SSF51206">
    <property type="entry name" value="cAMP-binding domain-like"/>
    <property type="match status" value="2"/>
</dbReference>